<keyword evidence="3" id="KW-0805">Transcription regulation</keyword>
<feature type="region of interest" description="Disordered" evidence="5">
    <location>
        <begin position="1"/>
        <end position="30"/>
    </location>
</feature>
<evidence type="ECO:0000256" key="2">
    <source>
        <dbReference type="ARBA" id="ARBA00022777"/>
    </source>
</evidence>
<dbReference type="InterPro" id="IPR003018">
    <property type="entry name" value="GAF"/>
</dbReference>
<dbReference type="InterPro" id="IPR036388">
    <property type="entry name" value="WH-like_DNA-bd_sf"/>
</dbReference>
<protein>
    <submittedName>
        <fullName evidence="7">ANTAR domain-containing protein</fullName>
    </submittedName>
</protein>
<dbReference type="InterPro" id="IPR029016">
    <property type="entry name" value="GAF-like_dom_sf"/>
</dbReference>
<evidence type="ECO:0000256" key="4">
    <source>
        <dbReference type="ARBA" id="ARBA00023163"/>
    </source>
</evidence>
<keyword evidence="8" id="KW-1185">Reference proteome</keyword>
<dbReference type="Pfam" id="PF03861">
    <property type="entry name" value="ANTAR"/>
    <property type="match status" value="1"/>
</dbReference>
<dbReference type="Pfam" id="PF13185">
    <property type="entry name" value="GAF_2"/>
    <property type="match status" value="1"/>
</dbReference>
<keyword evidence="2" id="KW-0418">Kinase</keyword>
<organism evidence="7 8">
    <name type="scientific">Actinomycetospora aurantiaca</name>
    <dbReference type="NCBI Taxonomy" id="3129233"/>
    <lineage>
        <taxon>Bacteria</taxon>
        <taxon>Bacillati</taxon>
        <taxon>Actinomycetota</taxon>
        <taxon>Actinomycetes</taxon>
        <taxon>Pseudonocardiales</taxon>
        <taxon>Pseudonocardiaceae</taxon>
        <taxon>Actinomycetospora</taxon>
    </lineage>
</organism>
<proteinExistence type="predicted"/>
<dbReference type="SUPFAM" id="SSF52172">
    <property type="entry name" value="CheY-like"/>
    <property type="match status" value="1"/>
</dbReference>
<dbReference type="PROSITE" id="PS50921">
    <property type="entry name" value="ANTAR"/>
    <property type="match status" value="1"/>
</dbReference>
<gene>
    <name evidence="7" type="ORF">WCD74_06830</name>
</gene>
<dbReference type="InterPro" id="IPR005561">
    <property type="entry name" value="ANTAR"/>
</dbReference>
<dbReference type="Gene3D" id="3.30.450.40">
    <property type="match status" value="1"/>
</dbReference>
<dbReference type="RefSeq" id="WP_337694075.1">
    <property type="nucleotide sequence ID" value="NZ_JBBEGN010000002.1"/>
</dbReference>
<dbReference type="SMART" id="SM01012">
    <property type="entry name" value="ANTAR"/>
    <property type="match status" value="1"/>
</dbReference>
<comment type="caution">
    <text evidence="7">The sequence shown here is derived from an EMBL/GenBank/DDBJ whole genome shotgun (WGS) entry which is preliminary data.</text>
</comment>
<evidence type="ECO:0000256" key="5">
    <source>
        <dbReference type="SAM" id="MobiDB-lite"/>
    </source>
</evidence>
<dbReference type="InterPro" id="IPR011006">
    <property type="entry name" value="CheY-like_superfamily"/>
</dbReference>
<reference evidence="7 8" key="1">
    <citation type="submission" date="2024-03" db="EMBL/GenBank/DDBJ databases">
        <title>Actinomycetospora sp. OC33-EN08, a novel actinomycete isolated from wild orchid (Aerides multiflora).</title>
        <authorList>
            <person name="Suriyachadkun C."/>
        </authorList>
    </citation>
    <scope>NUCLEOTIDE SEQUENCE [LARGE SCALE GENOMIC DNA]</scope>
    <source>
        <strain evidence="7 8">OC33-EN08</strain>
    </source>
</reference>
<accession>A0ABU8MM26</accession>
<evidence type="ECO:0000256" key="3">
    <source>
        <dbReference type="ARBA" id="ARBA00023015"/>
    </source>
</evidence>
<keyword evidence="1" id="KW-0808">Transferase</keyword>
<feature type="domain" description="ANTAR" evidence="6">
    <location>
        <begin position="191"/>
        <end position="252"/>
    </location>
</feature>
<dbReference type="EMBL" id="JBBEGN010000002">
    <property type="protein sequence ID" value="MEJ2867473.1"/>
    <property type="molecule type" value="Genomic_DNA"/>
</dbReference>
<dbReference type="SUPFAM" id="SSF55781">
    <property type="entry name" value="GAF domain-like"/>
    <property type="match status" value="1"/>
</dbReference>
<dbReference type="Gene3D" id="1.10.10.10">
    <property type="entry name" value="Winged helix-like DNA-binding domain superfamily/Winged helix DNA-binding domain"/>
    <property type="match status" value="1"/>
</dbReference>
<dbReference type="InterPro" id="IPR012074">
    <property type="entry name" value="GAF_ANTAR"/>
</dbReference>
<keyword evidence="4" id="KW-0804">Transcription</keyword>
<evidence type="ECO:0000313" key="7">
    <source>
        <dbReference type="EMBL" id="MEJ2867473.1"/>
    </source>
</evidence>
<name>A0ABU8MM26_9PSEU</name>
<sequence length="265" mass="28687">MRNAVRVASTRERAEHEEPDDEPGDSGERVGADLAQALDEAARGLMERGDEESVEYTLRLIVRGAIRTIPHVEEAGISLVERSGTVESYAPSSDVVSDLDQFQNEIGEGPCLDSIWHEQRTLIDDMADAKDRWPRYAPAALERGIGSLLSFQLFASRGSAGALNLYASAPHAFNEGSADTGALFAAQAALALHGAKRVQGLTIALDSRDVIGQAKGILMERFGVPQERAFAMLVQSSQQTNMKLSVVATWLVDELQRKHDGTSGQ</sequence>
<evidence type="ECO:0000259" key="6">
    <source>
        <dbReference type="PROSITE" id="PS50921"/>
    </source>
</evidence>
<dbReference type="Proteomes" id="UP001385809">
    <property type="component" value="Unassembled WGS sequence"/>
</dbReference>
<evidence type="ECO:0000256" key="1">
    <source>
        <dbReference type="ARBA" id="ARBA00022679"/>
    </source>
</evidence>
<evidence type="ECO:0000313" key="8">
    <source>
        <dbReference type="Proteomes" id="UP001385809"/>
    </source>
</evidence>
<dbReference type="PIRSF" id="PIRSF036625">
    <property type="entry name" value="GAF_ANTAR"/>
    <property type="match status" value="1"/>
</dbReference>